<dbReference type="Pfam" id="PF01026">
    <property type="entry name" value="TatD_DNase"/>
    <property type="match status" value="1"/>
</dbReference>
<organism evidence="4 5">
    <name type="scientific">Anaerorhabdus furcosa</name>
    <dbReference type="NCBI Taxonomy" id="118967"/>
    <lineage>
        <taxon>Bacteria</taxon>
        <taxon>Bacillati</taxon>
        <taxon>Bacillota</taxon>
        <taxon>Erysipelotrichia</taxon>
        <taxon>Erysipelotrichales</taxon>
        <taxon>Erysipelotrichaceae</taxon>
        <taxon>Anaerorhabdus</taxon>
    </lineage>
</organism>
<keyword evidence="5" id="KW-1185">Reference proteome</keyword>
<dbReference type="STRING" id="118967.SAMN02745191_1387"/>
<dbReference type="FunFam" id="3.20.20.140:FF:000005">
    <property type="entry name" value="TatD family hydrolase"/>
    <property type="match status" value="1"/>
</dbReference>
<dbReference type="GO" id="GO:0005829">
    <property type="term" value="C:cytosol"/>
    <property type="evidence" value="ECO:0007669"/>
    <property type="project" value="TreeGrafter"/>
</dbReference>
<proteinExistence type="predicted"/>
<dbReference type="Proteomes" id="UP000243297">
    <property type="component" value="Unassembled WGS sequence"/>
</dbReference>
<name>A0A1T4MSF4_9FIRM</name>
<dbReference type="GO" id="GO:0046872">
    <property type="term" value="F:metal ion binding"/>
    <property type="evidence" value="ECO:0007669"/>
    <property type="project" value="UniProtKB-KW"/>
</dbReference>
<dbReference type="PROSITE" id="PS01091">
    <property type="entry name" value="TATD_3"/>
    <property type="match status" value="1"/>
</dbReference>
<dbReference type="PANTHER" id="PTHR46124">
    <property type="entry name" value="D-AMINOACYL-TRNA DEACYLASE"/>
    <property type="match status" value="1"/>
</dbReference>
<feature type="binding site" evidence="3">
    <location>
        <position position="134"/>
    </location>
    <ligand>
        <name>a divalent metal cation</name>
        <dbReference type="ChEBI" id="CHEBI:60240"/>
        <label>2</label>
    </ligand>
</feature>
<dbReference type="CDD" id="cd01310">
    <property type="entry name" value="TatD_DNAse"/>
    <property type="match status" value="1"/>
</dbReference>
<evidence type="ECO:0000256" key="2">
    <source>
        <dbReference type="ARBA" id="ARBA00022801"/>
    </source>
</evidence>
<dbReference type="InterPro" id="IPR018228">
    <property type="entry name" value="DNase_TatD-rel_CS"/>
</dbReference>
<feature type="binding site" evidence="3">
    <location>
        <position position="156"/>
    </location>
    <ligand>
        <name>a divalent metal cation</name>
        <dbReference type="ChEBI" id="CHEBI:60240"/>
        <label>2</label>
    </ligand>
</feature>
<gene>
    <name evidence="4" type="ORF">SAMN02745191_1387</name>
</gene>
<dbReference type="InterPro" id="IPR001130">
    <property type="entry name" value="TatD-like"/>
</dbReference>
<dbReference type="SUPFAM" id="SSF51556">
    <property type="entry name" value="Metallo-dependent hydrolases"/>
    <property type="match status" value="1"/>
</dbReference>
<keyword evidence="2" id="KW-0378">Hydrolase</keyword>
<feature type="binding site" evidence="3">
    <location>
        <position position="206"/>
    </location>
    <ligand>
        <name>a divalent metal cation</name>
        <dbReference type="ChEBI" id="CHEBI:60240"/>
        <label>1</label>
    </ligand>
</feature>
<feature type="binding site" evidence="3">
    <location>
        <position position="10"/>
    </location>
    <ligand>
        <name>a divalent metal cation</name>
        <dbReference type="ChEBI" id="CHEBI:60240"/>
        <label>1</label>
    </ligand>
</feature>
<reference evidence="5" key="1">
    <citation type="submission" date="2017-02" db="EMBL/GenBank/DDBJ databases">
        <authorList>
            <person name="Varghese N."/>
            <person name="Submissions S."/>
        </authorList>
    </citation>
    <scope>NUCLEOTIDE SEQUENCE [LARGE SCALE GENOMIC DNA]</scope>
    <source>
        <strain evidence="5">ATCC 25662</strain>
    </source>
</reference>
<dbReference type="PIRSF" id="PIRSF005902">
    <property type="entry name" value="DNase_TatD"/>
    <property type="match status" value="1"/>
</dbReference>
<evidence type="ECO:0000256" key="3">
    <source>
        <dbReference type="PIRSR" id="PIRSR005902-1"/>
    </source>
</evidence>
<dbReference type="PANTHER" id="PTHR46124:SF2">
    <property type="entry name" value="D-AMINOACYL-TRNA DEACYLASE"/>
    <property type="match status" value="1"/>
</dbReference>
<dbReference type="AlphaFoldDB" id="A0A1T4MSF4"/>
<feature type="binding site" evidence="3">
    <location>
        <position position="96"/>
    </location>
    <ligand>
        <name>a divalent metal cation</name>
        <dbReference type="ChEBI" id="CHEBI:60240"/>
        <label>1</label>
    </ligand>
</feature>
<dbReference type="RefSeq" id="WP_078711788.1">
    <property type="nucleotide sequence ID" value="NZ_FUWY01000003.1"/>
</dbReference>
<accession>A0A1T4MSF4</accession>
<keyword evidence="1 3" id="KW-0479">Metal-binding</keyword>
<dbReference type="Gene3D" id="3.20.20.140">
    <property type="entry name" value="Metal-dependent hydrolases"/>
    <property type="match status" value="1"/>
</dbReference>
<sequence>MGKFGWLDSHAHLSDDRLYNRIDEVIAKCEENNVDKILTICLNFEELEKAFEVKKRFPQVDIAMGLFPTDYDLYTEENWKRLEEVSQDQRIVAIGEMGLDYYWEKDEKQREVQRINLKRQIEIAKRVNKPILIHSRDAAKDTIDLLKEVNHFGVMHCYSYSVEMAKEFIKLRYILSLAGPVTFKNAREPKEVAKMVPMDCLLIETDSPYLTPEPHRGKENEPGYVKHVGEYICELKEIPNEELQEAIHKNYDKLFKVNR</sequence>
<dbReference type="OrthoDB" id="9810005at2"/>
<evidence type="ECO:0000256" key="1">
    <source>
        <dbReference type="ARBA" id="ARBA00022723"/>
    </source>
</evidence>
<dbReference type="GO" id="GO:0004536">
    <property type="term" value="F:DNA nuclease activity"/>
    <property type="evidence" value="ECO:0007669"/>
    <property type="project" value="InterPro"/>
</dbReference>
<dbReference type="InterPro" id="IPR032466">
    <property type="entry name" value="Metal_Hydrolase"/>
</dbReference>
<dbReference type="GO" id="GO:0016788">
    <property type="term" value="F:hydrolase activity, acting on ester bonds"/>
    <property type="evidence" value="ECO:0007669"/>
    <property type="project" value="InterPro"/>
</dbReference>
<dbReference type="InterPro" id="IPR015991">
    <property type="entry name" value="TatD/YcfH-like"/>
</dbReference>
<feature type="binding site" evidence="3">
    <location>
        <position position="12"/>
    </location>
    <ligand>
        <name>a divalent metal cation</name>
        <dbReference type="ChEBI" id="CHEBI:60240"/>
        <label>1</label>
    </ligand>
</feature>
<evidence type="ECO:0000313" key="5">
    <source>
        <dbReference type="Proteomes" id="UP000243297"/>
    </source>
</evidence>
<protein>
    <submittedName>
        <fullName evidence="4">TatD DNase family protein</fullName>
    </submittedName>
</protein>
<dbReference type="NCBIfam" id="TIGR00010">
    <property type="entry name" value="YchF/TatD family DNA exonuclease"/>
    <property type="match status" value="1"/>
</dbReference>
<dbReference type="EMBL" id="FUWY01000003">
    <property type="protein sequence ID" value="SJZ69893.1"/>
    <property type="molecule type" value="Genomic_DNA"/>
</dbReference>
<evidence type="ECO:0000313" key="4">
    <source>
        <dbReference type="EMBL" id="SJZ69893.1"/>
    </source>
</evidence>